<keyword evidence="2" id="KW-1185">Reference proteome</keyword>
<reference evidence="1 2" key="1">
    <citation type="submission" date="2020-05" db="EMBL/GenBank/DDBJ databases">
        <title>Genome sequencing of Spirosoma sp. TS118.</title>
        <authorList>
            <person name="Lee J.-H."/>
            <person name="Jeong S."/>
            <person name="Zhao L."/>
            <person name="Jung J.-H."/>
            <person name="Kim M.-K."/>
            <person name="Lim S."/>
        </authorList>
    </citation>
    <scope>NUCLEOTIDE SEQUENCE [LARGE SCALE GENOMIC DNA]</scope>
    <source>
        <strain evidence="1 2">TS118</strain>
    </source>
</reference>
<organism evidence="1 2">
    <name type="scientific">Spirosoma taeanense</name>
    <dbReference type="NCBI Taxonomy" id="2735870"/>
    <lineage>
        <taxon>Bacteria</taxon>
        <taxon>Pseudomonadati</taxon>
        <taxon>Bacteroidota</taxon>
        <taxon>Cytophagia</taxon>
        <taxon>Cytophagales</taxon>
        <taxon>Cytophagaceae</taxon>
        <taxon>Spirosoma</taxon>
    </lineage>
</organism>
<dbReference type="RefSeq" id="WP_171741874.1">
    <property type="nucleotide sequence ID" value="NZ_CP053435.1"/>
</dbReference>
<proteinExistence type="predicted"/>
<dbReference type="EMBL" id="CP053435">
    <property type="protein sequence ID" value="QJW92023.1"/>
    <property type="molecule type" value="Genomic_DNA"/>
</dbReference>
<dbReference type="KEGG" id="stae:HNV11_22880"/>
<protein>
    <submittedName>
        <fullName evidence="1">Uncharacterized protein</fullName>
    </submittedName>
</protein>
<gene>
    <name evidence="1" type="ORF">HNV11_22880</name>
</gene>
<sequence length="89" mass="9957">MSSTFLAKCAPLLQIAQVMPVDGTVQIASFTDPLKALQCLQQQGISGREVRIMTNDAAMYWVVPRRFAYRLMQIGFYPLKISTISKSTN</sequence>
<evidence type="ECO:0000313" key="2">
    <source>
        <dbReference type="Proteomes" id="UP000502756"/>
    </source>
</evidence>
<name>A0A6M5YFH9_9BACT</name>
<dbReference type="AlphaFoldDB" id="A0A6M5YFH9"/>
<evidence type="ECO:0000313" key="1">
    <source>
        <dbReference type="EMBL" id="QJW92023.1"/>
    </source>
</evidence>
<dbReference type="Proteomes" id="UP000502756">
    <property type="component" value="Chromosome"/>
</dbReference>
<accession>A0A6M5YFH9</accession>